<evidence type="ECO:0000313" key="4">
    <source>
        <dbReference type="EMBL" id="MUF07518.1"/>
    </source>
</evidence>
<feature type="chain" id="PRO_5026128959" evidence="1">
    <location>
        <begin position="29"/>
        <end position="555"/>
    </location>
</feature>
<accession>A0A6I3WCP0</accession>
<dbReference type="Proteomes" id="UP000438196">
    <property type="component" value="Unassembled WGS sequence"/>
</dbReference>
<dbReference type="Pfam" id="PF00561">
    <property type="entry name" value="Abhydrolase_1"/>
    <property type="match status" value="1"/>
</dbReference>
<dbReference type="InterPro" id="IPR000073">
    <property type="entry name" value="AB_hydrolase_1"/>
</dbReference>
<gene>
    <name evidence="4" type="ORF">GNF76_24510</name>
</gene>
<dbReference type="SUPFAM" id="SSF53474">
    <property type="entry name" value="alpha/beta-Hydrolases"/>
    <property type="match status" value="1"/>
</dbReference>
<feature type="signal peptide" evidence="1">
    <location>
        <begin position="1"/>
        <end position="28"/>
    </location>
</feature>
<dbReference type="OrthoDB" id="5519806at2"/>
<feature type="domain" description="AB hydrolase-1" evidence="2">
    <location>
        <begin position="205"/>
        <end position="283"/>
    </location>
</feature>
<dbReference type="InterPro" id="IPR029058">
    <property type="entry name" value="AB_hydrolase_fold"/>
</dbReference>
<dbReference type="GO" id="GO:0016787">
    <property type="term" value="F:hydrolase activity"/>
    <property type="evidence" value="ECO:0007669"/>
    <property type="project" value="UniProtKB-KW"/>
</dbReference>
<dbReference type="Gene3D" id="3.40.50.1820">
    <property type="entry name" value="alpha/beta hydrolase"/>
    <property type="match status" value="1"/>
</dbReference>
<dbReference type="Pfam" id="PF08386">
    <property type="entry name" value="Abhydrolase_4"/>
    <property type="match status" value="1"/>
</dbReference>
<evidence type="ECO:0000313" key="5">
    <source>
        <dbReference type="Proteomes" id="UP000438196"/>
    </source>
</evidence>
<keyword evidence="1" id="KW-0732">Signal</keyword>
<evidence type="ECO:0000259" key="3">
    <source>
        <dbReference type="Pfam" id="PF08386"/>
    </source>
</evidence>
<evidence type="ECO:0000256" key="1">
    <source>
        <dbReference type="SAM" id="SignalP"/>
    </source>
</evidence>
<name>A0A6I3WCP0_9PSED</name>
<comment type="caution">
    <text evidence="4">The sequence shown here is derived from an EMBL/GenBank/DDBJ whole genome shotgun (WGS) entry which is preliminary data.</text>
</comment>
<organism evidence="4 5">
    <name type="scientific">Pseudomonas spelaei</name>
    <dbReference type="NCBI Taxonomy" id="1055469"/>
    <lineage>
        <taxon>Bacteria</taxon>
        <taxon>Pseudomonadati</taxon>
        <taxon>Pseudomonadota</taxon>
        <taxon>Gammaproteobacteria</taxon>
        <taxon>Pseudomonadales</taxon>
        <taxon>Pseudomonadaceae</taxon>
        <taxon>Pseudomonas</taxon>
    </lineage>
</organism>
<reference evidence="4 5" key="1">
    <citation type="submission" date="2019-11" db="EMBL/GenBank/DDBJ databases">
        <title>Pseudomonas karstica sp. nov. and Pseudomonas spelaei sp. nov. from karst caves.</title>
        <authorList>
            <person name="Zeman M."/>
        </authorList>
    </citation>
    <scope>NUCLEOTIDE SEQUENCE [LARGE SCALE GENOMIC DNA]</scope>
    <source>
        <strain evidence="4 5">CCM 7893</strain>
    </source>
</reference>
<keyword evidence="5" id="KW-1185">Reference proteome</keyword>
<feature type="domain" description="Peptidase S33 tripeptidyl aminopeptidase-like C-terminal" evidence="3">
    <location>
        <begin position="439"/>
        <end position="533"/>
    </location>
</feature>
<dbReference type="AlphaFoldDB" id="A0A6I3WCP0"/>
<keyword evidence="4" id="KW-0378">Hydrolase</keyword>
<sequence>MKPHDVTRGITVGCGLLLTVLAPTIAYADTEQPKTGIEWLLECTRPSLDRLDPEVLERTQCGIVTAPLDHATPALGTLSFDITRVGAKQPLARQGALFVHPGGPGVDAGGAFAVHLATVWKHYATQPAWGKTYRALADTYDVIEIAPRGLGNLPGSRLECRSDASLMPQGDVTEDRSERNLTAMRHNARVIADACAKHPLTPYITSEQTARDLEFVRRQLGELRFNYLGIGYGTWLGAWYGGLFPEQLGRMVLDSNIDWTSSFEHASLIVAREKERIFDHFVAIPAASNPQVYQLGNTQEAVRQVFLALHPTVRAALRSNNRYYSDPAGLMSAHVLSRWLQETPDADDLTLQARARAYVFSPEAVIEHRAKSLFGLLLQRVREPLQPNVPTPGPLRLSAAESVRNAMLCSDSVYSNEAFWAQTEAEYAVKYPIAGSFLEGRQCTAWPPRTANPLPHKRLAELENLLMVQADFDDQAPAIGAAWAFERTLPASRVLLKGAYLHGVSFSGASACVSQWVGEYLVHGTMPPRSTLCSDGHDGARPRLRPFFTENDPLR</sequence>
<dbReference type="RefSeq" id="WP_155585662.1">
    <property type="nucleotide sequence ID" value="NZ_JBHSTH010000031.1"/>
</dbReference>
<proteinExistence type="predicted"/>
<evidence type="ECO:0000259" key="2">
    <source>
        <dbReference type="Pfam" id="PF00561"/>
    </source>
</evidence>
<protein>
    <submittedName>
        <fullName evidence="4">Alpha/beta fold hydrolase</fullName>
    </submittedName>
</protein>
<dbReference type="EMBL" id="WNNK01000026">
    <property type="protein sequence ID" value="MUF07518.1"/>
    <property type="molecule type" value="Genomic_DNA"/>
</dbReference>
<dbReference type="InterPro" id="IPR013595">
    <property type="entry name" value="Pept_S33_TAP-like_C"/>
</dbReference>